<keyword evidence="6 8" id="KW-0460">Magnesium</keyword>
<dbReference type="InterPro" id="IPR050556">
    <property type="entry name" value="Type_II_TA_system_RNase"/>
</dbReference>
<dbReference type="Pfam" id="PF01850">
    <property type="entry name" value="PIN"/>
    <property type="match status" value="1"/>
</dbReference>
<evidence type="ECO:0000256" key="2">
    <source>
        <dbReference type="ARBA" id="ARBA00022649"/>
    </source>
</evidence>
<dbReference type="OrthoDB" id="32625at2"/>
<keyword evidence="11" id="KW-1185">Reference proteome</keyword>
<evidence type="ECO:0000256" key="6">
    <source>
        <dbReference type="ARBA" id="ARBA00022842"/>
    </source>
</evidence>
<dbReference type="Proteomes" id="UP000294547">
    <property type="component" value="Unassembled WGS sequence"/>
</dbReference>
<dbReference type="InterPro" id="IPR029060">
    <property type="entry name" value="PIN-like_dom_sf"/>
</dbReference>
<keyword evidence="8" id="KW-0800">Toxin</keyword>
<evidence type="ECO:0000256" key="8">
    <source>
        <dbReference type="HAMAP-Rule" id="MF_00265"/>
    </source>
</evidence>
<dbReference type="CDD" id="cd09871">
    <property type="entry name" value="PIN_MtVapC28-VapC30-like"/>
    <property type="match status" value="1"/>
</dbReference>
<dbReference type="Gene3D" id="3.40.50.1010">
    <property type="entry name" value="5'-nuclease"/>
    <property type="match status" value="1"/>
</dbReference>
<dbReference type="InterPro" id="IPR022907">
    <property type="entry name" value="VapC_family"/>
</dbReference>
<comment type="caution">
    <text evidence="10">The sequence shown here is derived from an EMBL/GenBank/DDBJ whole genome shotgun (WGS) entry which is preliminary data.</text>
</comment>
<dbReference type="SUPFAM" id="SSF88723">
    <property type="entry name" value="PIN domain-like"/>
    <property type="match status" value="1"/>
</dbReference>
<evidence type="ECO:0000313" key="11">
    <source>
        <dbReference type="Proteomes" id="UP000294547"/>
    </source>
</evidence>
<keyword evidence="3 8" id="KW-0540">Nuclease</keyword>
<evidence type="ECO:0000256" key="3">
    <source>
        <dbReference type="ARBA" id="ARBA00022722"/>
    </source>
</evidence>
<keyword evidence="4 8" id="KW-0479">Metal-binding</keyword>
<feature type="domain" description="PIN" evidence="9">
    <location>
        <begin position="2"/>
        <end position="122"/>
    </location>
</feature>
<gene>
    <name evidence="8" type="primary">vapC</name>
    <name evidence="10" type="ORF">EDD54_3081</name>
</gene>
<dbReference type="GO" id="GO:0090729">
    <property type="term" value="F:toxin activity"/>
    <property type="evidence" value="ECO:0007669"/>
    <property type="project" value="UniProtKB-KW"/>
</dbReference>
<dbReference type="EMBL" id="SNXY01000009">
    <property type="protein sequence ID" value="TDP83125.1"/>
    <property type="molecule type" value="Genomic_DNA"/>
</dbReference>
<comment type="cofactor">
    <cofactor evidence="1 8">
        <name>Mg(2+)</name>
        <dbReference type="ChEBI" id="CHEBI:18420"/>
    </cofactor>
</comment>
<dbReference type="RefSeq" id="WP_126537817.1">
    <property type="nucleotide sequence ID" value="NZ_BSPM01000009.1"/>
</dbReference>
<evidence type="ECO:0000256" key="7">
    <source>
        <dbReference type="ARBA" id="ARBA00038093"/>
    </source>
</evidence>
<evidence type="ECO:0000259" key="9">
    <source>
        <dbReference type="Pfam" id="PF01850"/>
    </source>
</evidence>
<dbReference type="PANTHER" id="PTHR33653">
    <property type="entry name" value="RIBONUCLEASE VAPC2"/>
    <property type="match status" value="1"/>
</dbReference>
<dbReference type="InterPro" id="IPR002716">
    <property type="entry name" value="PIN_dom"/>
</dbReference>
<feature type="binding site" evidence="8">
    <location>
        <position position="5"/>
    </location>
    <ligand>
        <name>Mg(2+)</name>
        <dbReference type="ChEBI" id="CHEBI:18420"/>
    </ligand>
</feature>
<dbReference type="HAMAP" id="MF_00265">
    <property type="entry name" value="VapC_Nob1"/>
    <property type="match status" value="1"/>
</dbReference>
<evidence type="ECO:0000256" key="5">
    <source>
        <dbReference type="ARBA" id="ARBA00022801"/>
    </source>
</evidence>
<dbReference type="GO" id="GO:0000287">
    <property type="term" value="F:magnesium ion binding"/>
    <property type="evidence" value="ECO:0007669"/>
    <property type="project" value="UniProtKB-UniRule"/>
</dbReference>
<evidence type="ECO:0000313" key="10">
    <source>
        <dbReference type="EMBL" id="TDP83125.1"/>
    </source>
</evidence>
<comment type="similarity">
    <text evidence="7 8">Belongs to the PINc/VapC protein family.</text>
</comment>
<evidence type="ECO:0000256" key="4">
    <source>
        <dbReference type="ARBA" id="ARBA00022723"/>
    </source>
</evidence>
<dbReference type="AlphaFoldDB" id="A0A4R6RB09"/>
<comment type="function">
    <text evidence="8">Toxic component of a toxin-antitoxin (TA) system. An RNase.</text>
</comment>
<feature type="binding site" evidence="8">
    <location>
        <position position="97"/>
    </location>
    <ligand>
        <name>Mg(2+)</name>
        <dbReference type="ChEBI" id="CHEBI:18420"/>
    </ligand>
</feature>
<sequence>MIVVDTSALVAILCDEPEAVRCRDVLENADLCVISAGTFQELLIVAAGRGLEEPARRLVAGMRMVVVDVTEELAELGSRCYRRWGKGAHPARLNFGDCFAYAVAEKWGLPLLYVGDDFARTDIRSALDPAT</sequence>
<dbReference type="GO" id="GO:0016787">
    <property type="term" value="F:hydrolase activity"/>
    <property type="evidence" value="ECO:0007669"/>
    <property type="project" value="UniProtKB-KW"/>
</dbReference>
<dbReference type="EC" id="3.1.-.-" evidence="8"/>
<accession>A0A4R6RB09</accession>
<dbReference type="GO" id="GO:0004540">
    <property type="term" value="F:RNA nuclease activity"/>
    <property type="evidence" value="ECO:0007669"/>
    <property type="project" value="InterPro"/>
</dbReference>
<keyword evidence="5 8" id="KW-0378">Hydrolase</keyword>
<evidence type="ECO:0000256" key="1">
    <source>
        <dbReference type="ARBA" id="ARBA00001946"/>
    </source>
</evidence>
<protein>
    <recommendedName>
        <fullName evidence="8">Ribonuclease VapC</fullName>
        <shortName evidence="8">RNase VapC</shortName>
        <ecNumber evidence="8">3.1.-.-</ecNumber>
    </recommendedName>
    <alternativeName>
        <fullName evidence="8">Toxin VapC</fullName>
    </alternativeName>
</protein>
<name>A0A4R6RB09_9HYPH</name>
<reference evidence="10 11" key="1">
    <citation type="submission" date="2019-03" db="EMBL/GenBank/DDBJ databases">
        <title>Genomic Encyclopedia of Type Strains, Phase IV (KMG-IV): sequencing the most valuable type-strain genomes for metagenomic binning, comparative biology and taxonomic classification.</title>
        <authorList>
            <person name="Goeker M."/>
        </authorList>
    </citation>
    <scope>NUCLEOTIDE SEQUENCE [LARGE SCALE GENOMIC DNA]</scope>
    <source>
        <strain evidence="10 11">DSM 102969</strain>
    </source>
</reference>
<organism evidence="10 11">
    <name type="scientific">Oharaeibacter diazotrophicus</name>
    <dbReference type="NCBI Taxonomy" id="1920512"/>
    <lineage>
        <taxon>Bacteria</taxon>
        <taxon>Pseudomonadati</taxon>
        <taxon>Pseudomonadota</taxon>
        <taxon>Alphaproteobacteria</taxon>
        <taxon>Hyphomicrobiales</taxon>
        <taxon>Pleomorphomonadaceae</taxon>
        <taxon>Oharaeibacter</taxon>
    </lineage>
</organism>
<dbReference type="PANTHER" id="PTHR33653:SF1">
    <property type="entry name" value="RIBONUCLEASE VAPC2"/>
    <property type="match status" value="1"/>
</dbReference>
<keyword evidence="2 8" id="KW-1277">Toxin-antitoxin system</keyword>
<proteinExistence type="inferred from homology"/>